<evidence type="ECO:0000256" key="1">
    <source>
        <dbReference type="SAM" id="MobiDB-lite"/>
    </source>
</evidence>
<proteinExistence type="predicted"/>
<feature type="region of interest" description="Disordered" evidence="1">
    <location>
        <begin position="105"/>
        <end position="166"/>
    </location>
</feature>
<organism evidence="2 3">
    <name type="scientific">Cnephaeus nilssonii</name>
    <name type="common">Northern bat</name>
    <name type="synonym">Eptesicus nilssonii</name>
    <dbReference type="NCBI Taxonomy" id="3371016"/>
    <lineage>
        <taxon>Eukaryota</taxon>
        <taxon>Metazoa</taxon>
        <taxon>Chordata</taxon>
        <taxon>Craniata</taxon>
        <taxon>Vertebrata</taxon>
        <taxon>Euteleostomi</taxon>
        <taxon>Mammalia</taxon>
        <taxon>Eutheria</taxon>
        <taxon>Laurasiatheria</taxon>
        <taxon>Chiroptera</taxon>
        <taxon>Yangochiroptera</taxon>
        <taxon>Vespertilionidae</taxon>
        <taxon>Cnephaeus</taxon>
    </lineage>
</organism>
<accession>A0AA40IBA9</accession>
<comment type="caution">
    <text evidence="2">The sequence shown here is derived from an EMBL/GenBank/DDBJ whole genome shotgun (WGS) entry which is preliminary data.</text>
</comment>
<keyword evidence="3" id="KW-1185">Reference proteome</keyword>
<evidence type="ECO:0000313" key="2">
    <source>
        <dbReference type="EMBL" id="KAK1346256.1"/>
    </source>
</evidence>
<dbReference type="EMBL" id="JAULJE010000001">
    <property type="protein sequence ID" value="KAK1346256.1"/>
    <property type="molecule type" value="Genomic_DNA"/>
</dbReference>
<dbReference type="Proteomes" id="UP001177744">
    <property type="component" value="Unassembled WGS sequence"/>
</dbReference>
<gene>
    <name evidence="2" type="ORF">QTO34_000110</name>
</gene>
<sequence length="181" mass="19297">MDCSAPEFSAAQPEVTEGLLGAQRVIQNREVPPTLELLVQPCLPLQPLKQPRPLLIRVTSCCHSSRQHDCIPGRKKKEEDSVASWIPGPGEAMCPWIRVRLDPGSGGSRAHLGPGEATHPLGPGKPSPIGAQDFPSNQDIQHLPDLEAPSVPNNGDQKPSGIQAGEGCILRVQHLVGSEQG</sequence>
<dbReference type="AlphaFoldDB" id="A0AA40IBA9"/>
<name>A0AA40IBA9_CNENI</name>
<evidence type="ECO:0000313" key="3">
    <source>
        <dbReference type="Proteomes" id="UP001177744"/>
    </source>
</evidence>
<protein>
    <submittedName>
        <fullName evidence="2">Uncharacterized protein</fullName>
    </submittedName>
</protein>
<reference evidence="2" key="1">
    <citation type="submission" date="2023-06" db="EMBL/GenBank/DDBJ databases">
        <title>Reference genome for the Northern bat (Eptesicus nilssonii), a most northern bat species.</title>
        <authorList>
            <person name="Laine V.N."/>
            <person name="Pulliainen A.T."/>
            <person name="Lilley T.M."/>
        </authorList>
    </citation>
    <scope>NUCLEOTIDE SEQUENCE</scope>
    <source>
        <strain evidence="2">BLF_Eptnil</strain>
        <tissue evidence="2">Kidney</tissue>
    </source>
</reference>